<keyword evidence="3" id="KW-1185">Reference proteome</keyword>
<dbReference type="InterPro" id="IPR025187">
    <property type="entry name" value="DUF4112"/>
</dbReference>
<reference evidence="2 3" key="1">
    <citation type="submission" date="2014-05" db="EMBL/GenBank/DDBJ databases">
        <title>Draft genome sequence of a rare smut relative, Tilletiaria anomala UBC 951.</title>
        <authorList>
            <consortium name="DOE Joint Genome Institute"/>
            <person name="Toome M."/>
            <person name="Kuo A."/>
            <person name="Henrissat B."/>
            <person name="Lipzen A."/>
            <person name="Tritt A."/>
            <person name="Yoshinaga Y."/>
            <person name="Zane M."/>
            <person name="Barry K."/>
            <person name="Grigoriev I.V."/>
            <person name="Spatafora J.W."/>
            <person name="Aimea M.C."/>
        </authorList>
    </citation>
    <scope>NUCLEOTIDE SEQUENCE [LARGE SCALE GENOMIC DNA]</scope>
    <source>
        <strain evidence="2 3">UBC 951</strain>
    </source>
</reference>
<keyword evidence="1" id="KW-0472">Membrane</keyword>
<keyword evidence="1" id="KW-1133">Transmembrane helix</keyword>
<evidence type="ECO:0000313" key="2">
    <source>
        <dbReference type="EMBL" id="KDN41979.1"/>
    </source>
</evidence>
<protein>
    <submittedName>
        <fullName evidence="2">Uncharacterized protein</fullName>
    </submittedName>
</protein>
<accession>A0A066VT42</accession>
<dbReference type="Pfam" id="PF13430">
    <property type="entry name" value="DUF4112"/>
    <property type="match status" value="1"/>
</dbReference>
<dbReference type="STRING" id="1037660.A0A066VT42"/>
<proteinExistence type="predicted"/>
<sequence length="195" mass="21809">KKIVSEHAKQYEPQDPYYYEVIDPITNKVKRRKRPPPPGLTKKQAKLLRKIARRAHYLDKGFYICGLRFGWTFILGLVPGVGDVADAVLNYSLVVKPLRKQDEIPDWLITNMLINNAVSAGIGIIPLVGDVMLAVWKANSRNAKLLEEYYRVLGEEQMNKGLPDLTPNLDVTHPAQSRARELVYDSNVGAGTGAG</sequence>
<feature type="non-terminal residue" evidence="2">
    <location>
        <position position="195"/>
    </location>
</feature>
<dbReference type="InParanoid" id="A0A066VT42"/>
<comment type="caution">
    <text evidence="2">The sequence shown here is derived from an EMBL/GenBank/DDBJ whole genome shotgun (WGS) entry which is preliminary data.</text>
</comment>
<keyword evidence="1" id="KW-0812">Transmembrane</keyword>
<feature type="transmembrane region" description="Helical" evidence="1">
    <location>
        <begin position="117"/>
        <end position="136"/>
    </location>
</feature>
<dbReference type="OrthoDB" id="2103474at2759"/>
<dbReference type="OMA" id="CNFCGIR"/>
<dbReference type="GeneID" id="25262103"/>
<gene>
    <name evidence="2" type="ORF">K437DRAFT_212853</name>
</gene>
<dbReference type="EMBL" id="JMSN01000074">
    <property type="protein sequence ID" value="KDN41979.1"/>
    <property type="molecule type" value="Genomic_DNA"/>
</dbReference>
<dbReference type="RefSeq" id="XP_013241914.1">
    <property type="nucleotide sequence ID" value="XM_013386460.1"/>
</dbReference>
<dbReference type="AlphaFoldDB" id="A0A066VT42"/>
<dbReference type="PANTHER" id="PTHR35519:SF2">
    <property type="entry name" value="PH DOMAIN PROTEIN"/>
    <property type="match status" value="1"/>
</dbReference>
<dbReference type="Proteomes" id="UP000027361">
    <property type="component" value="Unassembled WGS sequence"/>
</dbReference>
<organism evidence="2 3">
    <name type="scientific">Tilletiaria anomala (strain ATCC 24038 / CBS 436.72 / UBC 951)</name>
    <dbReference type="NCBI Taxonomy" id="1037660"/>
    <lineage>
        <taxon>Eukaryota</taxon>
        <taxon>Fungi</taxon>
        <taxon>Dikarya</taxon>
        <taxon>Basidiomycota</taxon>
        <taxon>Ustilaginomycotina</taxon>
        <taxon>Exobasidiomycetes</taxon>
        <taxon>Georgefischeriales</taxon>
        <taxon>Tilletiariaceae</taxon>
        <taxon>Tilletiaria</taxon>
    </lineage>
</organism>
<feature type="transmembrane region" description="Helical" evidence="1">
    <location>
        <begin position="61"/>
        <end position="82"/>
    </location>
</feature>
<evidence type="ECO:0000313" key="3">
    <source>
        <dbReference type="Proteomes" id="UP000027361"/>
    </source>
</evidence>
<dbReference type="HOGENOM" id="CLU_067862_3_1_1"/>
<name>A0A066VT42_TILAU</name>
<evidence type="ECO:0000256" key="1">
    <source>
        <dbReference type="SAM" id="Phobius"/>
    </source>
</evidence>
<dbReference type="PANTHER" id="PTHR35519">
    <property type="entry name" value="MEMBRANE PROTEINS"/>
    <property type="match status" value="1"/>
</dbReference>
<feature type="non-terminal residue" evidence="2">
    <location>
        <position position="1"/>
    </location>
</feature>